<keyword evidence="8" id="KW-1185">Reference proteome</keyword>
<comment type="function">
    <text evidence="1">Required for bacteriochlorophyll biosynthesis. Directly involved in the assembly of both the B875 and B800-850 pigment-protein complexes.</text>
</comment>
<reference evidence="7 8" key="1">
    <citation type="submission" date="2020-11" db="EMBL/GenBank/DDBJ databases">
        <title>Description of Pontivivens ytuae sp. nov. isolated from deep sea sediment of Mariana Trench.</title>
        <authorList>
            <person name="Wang Z."/>
            <person name="Sun Q.-L."/>
            <person name="Xu X.-D."/>
            <person name="Tang Y.-Z."/>
            <person name="Zhang J."/>
        </authorList>
    </citation>
    <scope>NUCLEOTIDE SEQUENCE [LARGE SCALE GENOMIC DNA]</scope>
    <source>
        <strain evidence="7 8">MT2928</strain>
    </source>
</reference>
<sequence length="70" mass="8104">MHEAQPHRHRRMPRAEYWVYFSLIFAISLPLALAMWLAGLVGPSRRIGERGVIHHAWSQARIITPQIFSA</sequence>
<accession>A0A7S9LWJ8</accession>
<proteinExistence type="inferred from homology"/>
<dbReference type="EMBL" id="CP064942">
    <property type="protein sequence ID" value="QPH56290.1"/>
    <property type="molecule type" value="Genomic_DNA"/>
</dbReference>
<evidence type="ECO:0000256" key="5">
    <source>
        <dbReference type="ARBA" id="ARBA00023181"/>
    </source>
</evidence>
<keyword evidence="6" id="KW-0812">Transmembrane</keyword>
<keyword evidence="6" id="KW-0472">Membrane</keyword>
<dbReference type="AlphaFoldDB" id="A0A7S9LWJ8"/>
<dbReference type="InterPro" id="IPR008800">
    <property type="entry name" value="PufQ_cyt-su"/>
</dbReference>
<evidence type="ECO:0000256" key="1">
    <source>
        <dbReference type="ARBA" id="ARBA00003128"/>
    </source>
</evidence>
<evidence type="ECO:0000313" key="8">
    <source>
        <dbReference type="Proteomes" id="UP000594800"/>
    </source>
</evidence>
<dbReference type="KEGG" id="poz:I0K15_20925"/>
<keyword evidence="4" id="KW-0149">Chlorophyll biosynthesis</keyword>
<name>A0A7S9LWJ8_9RHOB</name>
<dbReference type="GO" id="GO:0030494">
    <property type="term" value="P:bacteriochlorophyll biosynthetic process"/>
    <property type="evidence" value="ECO:0007669"/>
    <property type="project" value="UniProtKB-KW"/>
</dbReference>
<dbReference type="GO" id="GO:0015979">
    <property type="term" value="P:photosynthesis"/>
    <property type="evidence" value="ECO:0007669"/>
    <property type="project" value="UniProtKB-KW"/>
</dbReference>
<evidence type="ECO:0000256" key="4">
    <source>
        <dbReference type="ARBA" id="ARBA00023171"/>
    </source>
</evidence>
<dbReference type="Proteomes" id="UP000594800">
    <property type="component" value="Chromosome"/>
</dbReference>
<gene>
    <name evidence="7" type="ORF">I0K15_20925</name>
</gene>
<evidence type="ECO:0000256" key="3">
    <source>
        <dbReference type="ARBA" id="ARBA00022531"/>
    </source>
</evidence>
<protein>
    <submittedName>
        <fullName evidence="7">Protein pufQ</fullName>
    </submittedName>
</protein>
<comment type="similarity">
    <text evidence="2">Belongs to the PufQ family.</text>
</comment>
<organism evidence="7 8">
    <name type="scientific">Pontivivens ytuae</name>
    <dbReference type="NCBI Taxonomy" id="2789856"/>
    <lineage>
        <taxon>Bacteria</taxon>
        <taxon>Pseudomonadati</taxon>
        <taxon>Pseudomonadota</taxon>
        <taxon>Alphaproteobacteria</taxon>
        <taxon>Rhodobacterales</taxon>
        <taxon>Paracoccaceae</taxon>
        <taxon>Pontivivens</taxon>
    </lineage>
</organism>
<keyword evidence="6" id="KW-1133">Transmembrane helix</keyword>
<evidence type="ECO:0000256" key="2">
    <source>
        <dbReference type="ARBA" id="ARBA00009920"/>
    </source>
</evidence>
<keyword evidence="5" id="KW-0077">Bacteriochlorophyll biosynthesis</keyword>
<feature type="transmembrane region" description="Helical" evidence="6">
    <location>
        <begin position="17"/>
        <end position="41"/>
    </location>
</feature>
<dbReference type="Pfam" id="PF05398">
    <property type="entry name" value="PufQ"/>
    <property type="match status" value="1"/>
</dbReference>
<keyword evidence="3" id="KW-0602">Photosynthesis</keyword>
<evidence type="ECO:0000256" key="6">
    <source>
        <dbReference type="SAM" id="Phobius"/>
    </source>
</evidence>
<evidence type="ECO:0000313" key="7">
    <source>
        <dbReference type="EMBL" id="QPH56290.1"/>
    </source>
</evidence>